<dbReference type="AlphaFoldDB" id="A0A9J5WZX8"/>
<accession>A0A9J5WZX8</accession>
<sequence length="61" mass="7126">MGFPTIHGNTFVELELAFEASLVNLRIFDNCIWIKEQNMDTNEQKGTRQLKERRKEGLMIA</sequence>
<reference evidence="1 2" key="1">
    <citation type="submission" date="2020-09" db="EMBL/GenBank/DDBJ databases">
        <title>De no assembly of potato wild relative species, Solanum commersonii.</title>
        <authorList>
            <person name="Cho K."/>
        </authorList>
    </citation>
    <scope>NUCLEOTIDE SEQUENCE [LARGE SCALE GENOMIC DNA]</scope>
    <source>
        <strain evidence="1">LZ3.2</strain>
        <tissue evidence="1">Leaf</tissue>
    </source>
</reference>
<gene>
    <name evidence="1" type="ORF">H5410_051231</name>
</gene>
<protein>
    <submittedName>
        <fullName evidence="1">Uncharacterized protein</fullName>
    </submittedName>
</protein>
<organism evidence="1 2">
    <name type="scientific">Solanum commersonii</name>
    <name type="common">Commerson's wild potato</name>
    <name type="synonym">Commerson's nightshade</name>
    <dbReference type="NCBI Taxonomy" id="4109"/>
    <lineage>
        <taxon>Eukaryota</taxon>
        <taxon>Viridiplantae</taxon>
        <taxon>Streptophyta</taxon>
        <taxon>Embryophyta</taxon>
        <taxon>Tracheophyta</taxon>
        <taxon>Spermatophyta</taxon>
        <taxon>Magnoliopsida</taxon>
        <taxon>eudicotyledons</taxon>
        <taxon>Gunneridae</taxon>
        <taxon>Pentapetalae</taxon>
        <taxon>asterids</taxon>
        <taxon>lamiids</taxon>
        <taxon>Solanales</taxon>
        <taxon>Solanaceae</taxon>
        <taxon>Solanoideae</taxon>
        <taxon>Solaneae</taxon>
        <taxon>Solanum</taxon>
    </lineage>
</organism>
<name>A0A9J5WZX8_SOLCO</name>
<comment type="caution">
    <text evidence="1">The sequence shown here is derived from an EMBL/GenBank/DDBJ whole genome shotgun (WGS) entry which is preliminary data.</text>
</comment>
<dbReference type="Proteomes" id="UP000824120">
    <property type="component" value="Chromosome 10"/>
</dbReference>
<evidence type="ECO:0000313" key="2">
    <source>
        <dbReference type="Proteomes" id="UP000824120"/>
    </source>
</evidence>
<proteinExistence type="predicted"/>
<keyword evidence="2" id="KW-1185">Reference proteome</keyword>
<evidence type="ECO:0000313" key="1">
    <source>
        <dbReference type="EMBL" id="KAG5580604.1"/>
    </source>
</evidence>
<dbReference type="EMBL" id="JACXVP010000010">
    <property type="protein sequence ID" value="KAG5580604.1"/>
    <property type="molecule type" value="Genomic_DNA"/>
</dbReference>